<proteinExistence type="predicted"/>
<feature type="signal peptide" evidence="1">
    <location>
        <begin position="1"/>
        <end position="32"/>
    </location>
</feature>
<organism evidence="2 3">
    <name type="scientific">Amycolatopsis mediterranei (strain U-32)</name>
    <dbReference type="NCBI Taxonomy" id="749927"/>
    <lineage>
        <taxon>Bacteria</taxon>
        <taxon>Bacillati</taxon>
        <taxon>Actinomycetota</taxon>
        <taxon>Actinomycetes</taxon>
        <taxon>Pseudonocardiales</taxon>
        <taxon>Pseudonocardiaceae</taxon>
        <taxon>Amycolatopsis</taxon>
    </lineage>
</organism>
<evidence type="ECO:0000313" key="2">
    <source>
        <dbReference type="EMBL" id="ADJ45134.1"/>
    </source>
</evidence>
<dbReference type="GeneID" id="92871102"/>
<evidence type="ECO:0000256" key="1">
    <source>
        <dbReference type="SAM" id="SignalP"/>
    </source>
</evidence>
<dbReference type="OrthoDB" id="3612157at2"/>
<evidence type="ECO:0008006" key="4">
    <source>
        <dbReference type="Google" id="ProtNLM"/>
    </source>
</evidence>
<reference evidence="2 3" key="1">
    <citation type="journal article" date="2010" name="Cell Res.">
        <title>Complete genome sequence of the rifamycin SV-producing Amycolatopsis mediterranei U32 revealed its genetic characteristics in phylogeny and metabolism.</title>
        <authorList>
            <person name="Zhao W."/>
            <person name="Zhong Y."/>
            <person name="Yuan H."/>
            <person name="Wang J."/>
            <person name="Zheng H."/>
            <person name="Wang Y."/>
            <person name="Cen X."/>
            <person name="Xu F."/>
            <person name="Bai J."/>
            <person name="Han X."/>
            <person name="Lu G."/>
            <person name="Zhu Y."/>
            <person name="Shao Z."/>
            <person name="Yan H."/>
            <person name="Li C."/>
            <person name="Peng N."/>
            <person name="Zhang Z."/>
            <person name="Zhang Y."/>
            <person name="Lin W."/>
            <person name="Fan Y."/>
            <person name="Qin Z."/>
            <person name="Hu Y."/>
            <person name="Zhu B."/>
            <person name="Wang S."/>
            <person name="Ding X."/>
            <person name="Zhao G.P."/>
        </authorList>
    </citation>
    <scope>NUCLEOTIDE SEQUENCE [LARGE SCALE GENOMIC DNA]</scope>
    <source>
        <strain evidence="3">U-32</strain>
    </source>
</reference>
<name>A0A0H3D2F6_AMYMU</name>
<accession>A0A0H3D2F6</accession>
<dbReference type="KEGG" id="amd:AMED_3348"/>
<gene>
    <name evidence="2" type="ordered locus">AMED_3348</name>
</gene>
<dbReference type="InterPro" id="IPR006311">
    <property type="entry name" value="TAT_signal"/>
</dbReference>
<sequence length="264" mass="28871">MPEFPRRTALRSLAVCALAVPIVLGTALPAQAAPLWHPDPATDGLKAFEGIEADRGNHHPDRKYVVVEGDHYRFNIWKDDRDTTGGGDRQRTETKGMVQDGTTLKMHNGETWTLSYEMYIPASLHGTSKFTHIFQTKTPSTNGGPWVTLDLTRSGSKEMLSARAYANSGSPSIAATDLAPLRNKWITIEWTFTPGSKGKAACVIRNGTGSGAPVAAQGSMSNVNIPDQGDYVRPKWGIYRSVESASSDILDTYLLFRNYTAARK</sequence>
<dbReference type="Proteomes" id="UP000000328">
    <property type="component" value="Chromosome"/>
</dbReference>
<dbReference type="PROSITE" id="PS51318">
    <property type="entry name" value="TAT"/>
    <property type="match status" value="1"/>
</dbReference>
<dbReference type="HOGENOM" id="CLU_064499_0_0_11"/>
<dbReference type="EMBL" id="CP002000">
    <property type="protein sequence ID" value="ADJ45134.1"/>
    <property type="molecule type" value="Genomic_DNA"/>
</dbReference>
<dbReference type="Gene3D" id="2.60.120.200">
    <property type="match status" value="1"/>
</dbReference>
<dbReference type="PATRIC" id="fig|749927.5.peg.3457"/>
<evidence type="ECO:0000313" key="3">
    <source>
        <dbReference type="Proteomes" id="UP000000328"/>
    </source>
</evidence>
<dbReference type="eggNOG" id="ENOG50313CI">
    <property type="taxonomic scope" value="Bacteria"/>
</dbReference>
<keyword evidence="1" id="KW-0732">Signal</keyword>
<dbReference type="AlphaFoldDB" id="A0A0H3D2F6"/>
<feature type="chain" id="PRO_5002607107" description="Polysaccharide lyase-like protein" evidence="1">
    <location>
        <begin position="33"/>
        <end position="264"/>
    </location>
</feature>
<dbReference type="RefSeq" id="WP_013225206.1">
    <property type="nucleotide sequence ID" value="NC_014318.1"/>
</dbReference>
<protein>
    <recommendedName>
        <fullName evidence="4">Polysaccharide lyase-like protein</fullName>
    </recommendedName>
</protein>